<organism evidence="1">
    <name type="scientific">marine sediment metagenome</name>
    <dbReference type="NCBI Taxonomy" id="412755"/>
    <lineage>
        <taxon>unclassified sequences</taxon>
        <taxon>metagenomes</taxon>
        <taxon>ecological metagenomes</taxon>
    </lineage>
</organism>
<sequence>MKLDAAQAARRLAASNDAYLVSRGVRALALCGMCEARPEEMASILDMLREAVGGTGSHDAEPFIFQTGEWAHYGFCSEPWVLSLYKWLTENSGAVPEEHTDAICGMLFGYSPPAISQFLRDEARGRLDASTVSVEPRSR</sequence>
<evidence type="ECO:0000313" key="1">
    <source>
        <dbReference type="EMBL" id="KKN79957.1"/>
    </source>
</evidence>
<comment type="caution">
    <text evidence="1">The sequence shown here is derived from an EMBL/GenBank/DDBJ whole genome shotgun (WGS) entry which is preliminary data.</text>
</comment>
<proteinExistence type="predicted"/>
<protein>
    <submittedName>
        <fullName evidence="1">Uncharacterized protein</fullName>
    </submittedName>
</protein>
<accession>A0A0F9TYB6</accession>
<name>A0A0F9TYB6_9ZZZZ</name>
<reference evidence="1" key="1">
    <citation type="journal article" date="2015" name="Nature">
        <title>Complex archaea that bridge the gap between prokaryotes and eukaryotes.</title>
        <authorList>
            <person name="Spang A."/>
            <person name="Saw J.H."/>
            <person name="Jorgensen S.L."/>
            <person name="Zaremba-Niedzwiedzka K."/>
            <person name="Martijn J."/>
            <person name="Lind A.E."/>
            <person name="van Eijk R."/>
            <person name="Schleper C."/>
            <person name="Guy L."/>
            <person name="Ettema T.J."/>
        </authorList>
    </citation>
    <scope>NUCLEOTIDE SEQUENCE</scope>
</reference>
<dbReference type="EMBL" id="LAZR01000239">
    <property type="protein sequence ID" value="KKN79957.1"/>
    <property type="molecule type" value="Genomic_DNA"/>
</dbReference>
<dbReference type="AlphaFoldDB" id="A0A0F9TYB6"/>
<gene>
    <name evidence="1" type="ORF">LCGC14_0334650</name>
</gene>